<dbReference type="AlphaFoldDB" id="A0A1A0DKN4"/>
<comment type="caution">
    <text evidence="1">The sequence shown here is derived from an EMBL/GenBank/DDBJ whole genome shotgun (WGS) entry which is preliminary data.</text>
</comment>
<sequence length="222" mass="24185">MVTDKPVHPRVCGEHAIQRRTVRIGMGSSPRVRGTPSVLDNGSRVARFIPACAGNTLAYSEIVKGFPVHPRVCGEHEGQAVVSNHVGGSSPRVRGTLRDGKAVASITRFIPACAGNTKTRLIRSRVFSVHPRVCGEHKCCASLCQCTRGSSPRVRGTLAFKKKTWGQKRFIPACAGNTWQPLRHVHLTTVHPRVCGEHKCSRLSICRDNGSSPRVRGTRLTV</sequence>
<dbReference type="AntiFam" id="ANF00006">
    <property type="entry name" value="Translation of CRISPR region"/>
</dbReference>
<name>A0A1A0DKN4_ACEPA</name>
<organism evidence="1 2">
    <name type="scientific">Acetobacter pasteurianus</name>
    <name type="common">Acetobacter turbidans</name>
    <dbReference type="NCBI Taxonomy" id="438"/>
    <lineage>
        <taxon>Bacteria</taxon>
        <taxon>Pseudomonadati</taxon>
        <taxon>Pseudomonadota</taxon>
        <taxon>Alphaproteobacteria</taxon>
        <taxon>Acetobacterales</taxon>
        <taxon>Acetobacteraceae</taxon>
        <taxon>Acetobacter</taxon>
    </lineage>
</organism>
<accession>A0A1A0DKN4</accession>
<evidence type="ECO:0000313" key="2">
    <source>
        <dbReference type="Proteomes" id="UP000093796"/>
    </source>
</evidence>
<gene>
    <name evidence="1" type="ORF">SRCM100623_00345</name>
</gene>
<protein>
    <submittedName>
        <fullName evidence="1">Uncharacterized protein</fullName>
    </submittedName>
</protein>
<dbReference type="Proteomes" id="UP000093796">
    <property type="component" value="Unassembled WGS sequence"/>
</dbReference>
<dbReference type="EMBL" id="LYUD01000027">
    <property type="protein sequence ID" value="OAZ75828.1"/>
    <property type="molecule type" value="Genomic_DNA"/>
</dbReference>
<dbReference type="AntiFam" id="ANF00057">
    <property type="entry name" value="Translation of E. coli type CRISPR repeat"/>
</dbReference>
<proteinExistence type="predicted"/>
<reference evidence="1 2" key="1">
    <citation type="submission" date="2016-05" db="EMBL/GenBank/DDBJ databases">
        <title>Genome sequencing of Acetobacter pasteurianus strain SRCM100623.</title>
        <authorList>
            <person name="Song Y.R."/>
        </authorList>
    </citation>
    <scope>NUCLEOTIDE SEQUENCE [LARGE SCALE GENOMIC DNA]</scope>
    <source>
        <strain evidence="1 2">SRCM100623</strain>
    </source>
</reference>
<evidence type="ECO:0000313" key="1">
    <source>
        <dbReference type="EMBL" id="OAZ75828.1"/>
    </source>
</evidence>
<dbReference type="PATRIC" id="fig|438.15.peg.379"/>